<keyword evidence="1" id="KW-0812">Transmembrane</keyword>
<evidence type="ECO:0000313" key="3">
    <source>
        <dbReference type="Proteomes" id="UP000294919"/>
    </source>
</evidence>
<proteinExistence type="predicted"/>
<dbReference type="RefSeq" id="WP_132248387.1">
    <property type="nucleotide sequence ID" value="NZ_SLWV01000052.1"/>
</dbReference>
<name>A0A4R2KMW1_9FIRM</name>
<organism evidence="2 3">
    <name type="scientific">Marinisporobacter balticus</name>
    <dbReference type="NCBI Taxonomy" id="2018667"/>
    <lineage>
        <taxon>Bacteria</taxon>
        <taxon>Bacillati</taxon>
        <taxon>Bacillota</taxon>
        <taxon>Clostridia</taxon>
        <taxon>Peptostreptococcales</taxon>
        <taxon>Thermotaleaceae</taxon>
        <taxon>Marinisporobacter</taxon>
    </lineage>
</organism>
<keyword evidence="3" id="KW-1185">Reference proteome</keyword>
<sequence length="84" mass="9687">MNRMINQLAIILMLLCIVFVIVFQFFISKEKKMDFIFKGFNNTSNGASVMVIKDGDILIKKGYGMADIKKKLLRMNIPITELRL</sequence>
<comment type="caution">
    <text evidence="2">The sequence shown here is derived from an EMBL/GenBank/DDBJ whole genome shotgun (WGS) entry which is preliminary data.</text>
</comment>
<keyword evidence="1" id="KW-0472">Membrane</keyword>
<gene>
    <name evidence="2" type="ORF">EV214_1526</name>
</gene>
<protein>
    <submittedName>
        <fullName evidence="2">Uncharacterized protein</fullName>
    </submittedName>
</protein>
<evidence type="ECO:0000256" key="1">
    <source>
        <dbReference type="SAM" id="Phobius"/>
    </source>
</evidence>
<dbReference type="EMBL" id="SLWV01000052">
    <property type="protein sequence ID" value="TCO67905.1"/>
    <property type="molecule type" value="Genomic_DNA"/>
</dbReference>
<reference evidence="2 3" key="1">
    <citation type="submission" date="2019-03" db="EMBL/GenBank/DDBJ databases">
        <title>Genomic Encyclopedia of Type Strains, Phase IV (KMG-IV): sequencing the most valuable type-strain genomes for metagenomic binning, comparative biology and taxonomic classification.</title>
        <authorList>
            <person name="Goeker M."/>
        </authorList>
    </citation>
    <scope>NUCLEOTIDE SEQUENCE [LARGE SCALE GENOMIC DNA]</scope>
    <source>
        <strain evidence="2 3">DSM 102940</strain>
    </source>
</reference>
<feature type="transmembrane region" description="Helical" evidence="1">
    <location>
        <begin position="6"/>
        <end position="27"/>
    </location>
</feature>
<accession>A0A4R2KMW1</accession>
<evidence type="ECO:0000313" key="2">
    <source>
        <dbReference type="EMBL" id="TCO67905.1"/>
    </source>
</evidence>
<dbReference type="OrthoDB" id="9797709at2"/>
<keyword evidence="1" id="KW-1133">Transmembrane helix</keyword>
<dbReference type="AlphaFoldDB" id="A0A4R2KMW1"/>
<dbReference type="Proteomes" id="UP000294919">
    <property type="component" value="Unassembled WGS sequence"/>
</dbReference>